<comment type="pathway">
    <text evidence="1">Purine metabolism; ppGpp biosynthesis; ppGpp from GTP: step 1/2.</text>
</comment>
<comment type="function">
    <text evidence="4">In eubacteria ppGpp (guanosine 3'-diphosphate 5'-diphosphate) is a mediator of the stringent response that coordinates a variety of cellular activities in response to changes in nutritional abundance.</text>
</comment>
<dbReference type="GO" id="GO:0008728">
    <property type="term" value="F:GTP diphosphokinase activity"/>
    <property type="evidence" value="ECO:0007669"/>
    <property type="project" value="UniProtKB-EC"/>
</dbReference>
<dbReference type="FunFam" id="1.10.3210.10:FF:000001">
    <property type="entry name" value="GTP pyrophosphokinase RelA"/>
    <property type="match status" value="1"/>
</dbReference>
<dbReference type="Gene3D" id="3.30.70.260">
    <property type="match status" value="1"/>
</dbReference>
<evidence type="ECO:0000259" key="6">
    <source>
        <dbReference type="PROSITE" id="PS51831"/>
    </source>
</evidence>
<sequence length="712" mass="82565">MDLKKIIKKINTYMEDPDINRLEKAFELCHSAHKGQYRVSGEPYYEHPLGVAYILSELELDLTTIIGALLHDVLEDTEIKREYIVKEFSEEVALLVDGVTKLTKLEFKTKEEQQAESLRKMFLAMADDIRVVLIKLADRLHNMRTLGYMKKYKQVEKAEETLEIYAPLAHRLGMSRIKWELEDLSFRYLKPDMYYEISRKVAANRKQREQEIKKAISHINDKLSEQEIDAEIYGRPKHLYSIYQKMERKEVDFSEVYDLTAIRVIVNSVRECYEVLGVIHDLWKPMPGRFKDYIAMPKSNMYQSLHTTVIGPKGDPLEVQIRTPEMHRTAEYGIAAHWRYKEGDNDNEEFEEKLSWLRQLLEWQKDLQEPHEFIETLKIDLFEDEVFVFTPQGDVVSLPRGGTPVDFAYNIHTEVGHNCVGAKVNGKIVPLEYKLDNGDFVEILTSNSSTGPTRDWLNFVKTSRARSKIKRWFKQQQKEQIVANGKKTLFDYLDKEKVEIPDSERNKIIKDLAKSLGRDNPESLYEAIGYDQIALKQVLKQLPDKYKQKDELQDLITTPKKKSPDKGIQVKEMDDILVRVAQCCNPVPGDDIIGYITRGRGVSVHRSDCPNLKSLDNEDRFIEVRWNNQRSDSYQVDLVIKAVNKSALLNDITSLISNEKIELHSVIANSNKYNQAYVKITVELSSREHMNDLIRKIENISGVLSVSRAKPS</sequence>
<dbReference type="GO" id="GO:0015969">
    <property type="term" value="P:guanosine tetraphosphate metabolic process"/>
    <property type="evidence" value="ECO:0007669"/>
    <property type="project" value="InterPro"/>
</dbReference>
<dbReference type="EC" id="2.7.6.5" evidence="2"/>
<dbReference type="CDD" id="cd04876">
    <property type="entry name" value="ACT_RelA-SpoT"/>
    <property type="match status" value="1"/>
</dbReference>
<dbReference type="Gene3D" id="3.10.20.30">
    <property type="match status" value="1"/>
</dbReference>
<dbReference type="Pfam" id="PF02824">
    <property type="entry name" value="TGS"/>
    <property type="match status" value="1"/>
</dbReference>
<feature type="domain" description="TGS" evidence="7">
    <location>
        <begin position="384"/>
        <end position="445"/>
    </location>
</feature>
<dbReference type="InterPro" id="IPR033655">
    <property type="entry name" value="TGS_RelA/SpoT"/>
</dbReference>
<dbReference type="CDD" id="cd01668">
    <property type="entry name" value="TGS_RSH"/>
    <property type="match status" value="1"/>
</dbReference>
<name>A0A931ASK7_9FIRM</name>
<dbReference type="InterPro" id="IPR012676">
    <property type="entry name" value="TGS-like"/>
</dbReference>
<dbReference type="AlphaFoldDB" id="A0A931ASK7"/>
<dbReference type="RefSeq" id="WP_270452798.1">
    <property type="nucleotide sequence ID" value="NZ_JADPIE010000001.1"/>
</dbReference>
<evidence type="ECO:0000256" key="1">
    <source>
        <dbReference type="ARBA" id="ARBA00004976"/>
    </source>
</evidence>
<dbReference type="InterPro" id="IPR045865">
    <property type="entry name" value="ACT-like_dom_sf"/>
</dbReference>
<evidence type="ECO:0000256" key="4">
    <source>
        <dbReference type="RuleBase" id="RU003847"/>
    </source>
</evidence>
<dbReference type="CDD" id="cd00077">
    <property type="entry name" value="HDc"/>
    <property type="match status" value="1"/>
</dbReference>
<evidence type="ECO:0000259" key="7">
    <source>
        <dbReference type="PROSITE" id="PS51880"/>
    </source>
</evidence>
<dbReference type="PROSITE" id="PS51671">
    <property type="entry name" value="ACT"/>
    <property type="match status" value="1"/>
</dbReference>
<dbReference type="Gene3D" id="3.30.460.10">
    <property type="entry name" value="Beta Polymerase, domain 2"/>
    <property type="match status" value="1"/>
</dbReference>
<dbReference type="EMBL" id="JADPIE010000001">
    <property type="protein sequence ID" value="MBF8436050.1"/>
    <property type="molecule type" value="Genomic_DNA"/>
</dbReference>
<dbReference type="Gene3D" id="1.10.3210.10">
    <property type="entry name" value="Hypothetical protein af1432"/>
    <property type="match status" value="1"/>
</dbReference>
<dbReference type="PANTHER" id="PTHR21262:SF31">
    <property type="entry name" value="GTP PYROPHOSPHOKINASE"/>
    <property type="match status" value="1"/>
</dbReference>
<protein>
    <recommendedName>
        <fullName evidence="2">GTP diphosphokinase</fullName>
        <ecNumber evidence="2">2.7.6.5</ecNumber>
    </recommendedName>
</protein>
<dbReference type="FunFam" id="3.30.460.10:FF:000001">
    <property type="entry name" value="GTP pyrophosphokinase RelA"/>
    <property type="match status" value="1"/>
</dbReference>
<feature type="domain" description="ACT" evidence="5">
    <location>
        <begin position="637"/>
        <end position="711"/>
    </location>
</feature>
<accession>A0A931ASK7</accession>
<comment type="caution">
    <text evidence="8">The sequence shown here is derived from an EMBL/GenBank/DDBJ whole genome shotgun (WGS) entry which is preliminary data.</text>
</comment>
<evidence type="ECO:0000313" key="9">
    <source>
        <dbReference type="Proteomes" id="UP000621436"/>
    </source>
</evidence>
<organism evidence="8 9">
    <name type="scientific">Halonatronomonas betaini</name>
    <dbReference type="NCBI Taxonomy" id="2778430"/>
    <lineage>
        <taxon>Bacteria</taxon>
        <taxon>Bacillati</taxon>
        <taxon>Bacillota</taxon>
        <taxon>Clostridia</taxon>
        <taxon>Halanaerobiales</taxon>
        <taxon>Halarsenatibacteraceae</taxon>
        <taxon>Halonatronomonas</taxon>
    </lineage>
</organism>
<dbReference type="SUPFAM" id="SSF55021">
    <property type="entry name" value="ACT-like"/>
    <property type="match status" value="1"/>
</dbReference>
<evidence type="ECO:0000256" key="2">
    <source>
        <dbReference type="ARBA" id="ARBA00013251"/>
    </source>
</evidence>
<proteinExistence type="inferred from homology"/>
<dbReference type="PROSITE" id="PS51831">
    <property type="entry name" value="HD"/>
    <property type="match status" value="1"/>
</dbReference>
<dbReference type="NCBIfam" id="TIGR00691">
    <property type="entry name" value="spoT_relA"/>
    <property type="match status" value="1"/>
</dbReference>
<dbReference type="GO" id="GO:0005886">
    <property type="term" value="C:plasma membrane"/>
    <property type="evidence" value="ECO:0007669"/>
    <property type="project" value="TreeGrafter"/>
</dbReference>
<dbReference type="SUPFAM" id="SSF81271">
    <property type="entry name" value="TGS-like"/>
    <property type="match status" value="1"/>
</dbReference>
<dbReference type="SMART" id="SM00954">
    <property type="entry name" value="RelA_SpoT"/>
    <property type="match status" value="1"/>
</dbReference>
<dbReference type="PANTHER" id="PTHR21262">
    <property type="entry name" value="GUANOSINE-3',5'-BIS DIPHOSPHATE 3'-PYROPHOSPHOHYDROLASE"/>
    <property type="match status" value="1"/>
</dbReference>
<keyword evidence="9" id="KW-1185">Reference proteome</keyword>
<dbReference type="InterPro" id="IPR007685">
    <property type="entry name" value="RelA_SpoT"/>
</dbReference>
<dbReference type="InterPro" id="IPR004095">
    <property type="entry name" value="TGS"/>
</dbReference>
<feature type="domain" description="HD" evidence="6">
    <location>
        <begin position="44"/>
        <end position="143"/>
    </location>
</feature>
<dbReference type="Pfam" id="PF19296">
    <property type="entry name" value="RelA_AH_RIS"/>
    <property type="match status" value="1"/>
</dbReference>
<dbReference type="InterPro" id="IPR012675">
    <property type="entry name" value="Beta-grasp_dom_sf"/>
</dbReference>
<dbReference type="InterPro" id="IPR045600">
    <property type="entry name" value="RelA/SpoT_AH_RIS"/>
</dbReference>
<comment type="catalytic activity">
    <reaction evidence="3">
        <text>GTP + ATP = guanosine 3'-diphosphate 5'-triphosphate + AMP</text>
        <dbReference type="Rhea" id="RHEA:22088"/>
        <dbReference type="ChEBI" id="CHEBI:30616"/>
        <dbReference type="ChEBI" id="CHEBI:37565"/>
        <dbReference type="ChEBI" id="CHEBI:142410"/>
        <dbReference type="ChEBI" id="CHEBI:456215"/>
        <dbReference type="EC" id="2.7.6.5"/>
    </reaction>
</comment>
<dbReference type="InterPro" id="IPR006674">
    <property type="entry name" value="HD_domain"/>
</dbReference>
<evidence type="ECO:0000313" key="8">
    <source>
        <dbReference type="EMBL" id="MBF8436050.1"/>
    </source>
</evidence>
<dbReference type="InterPro" id="IPR003607">
    <property type="entry name" value="HD/PDEase_dom"/>
</dbReference>
<dbReference type="PROSITE" id="PS51880">
    <property type="entry name" value="TGS"/>
    <property type="match status" value="1"/>
</dbReference>
<dbReference type="FunFam" id="3.10.20.30:FF:000002">
    <property type="entry name" value="GTP pyrophosphokinase (RelA/SpoT)"/>
    <property type="match status" value="1"/>
</dbReference>
<dbReference type="Pfam" id="PF13328">
    <property type="entry name" value="HD_4"/>
    <property type="match status" value="1"/>
</dbReference>
<dbReference type="InterPro" id="IPR002912">
    <property type="entry name" value="ACT_dom"/>
</dbReference>
<evidence type="ECO:0000256" key="3">
    <source>
        <dbReference type="ARBA" id="ARBA00048244"/>
    </source>
</evidence>
<reference evidence="8" key="1">
    <citation type="submission" date="2020-11" db="EMBL/GenBank/DDBJ databases">
        <title>Halonatronomonas betainensis gen. nov., sp. nov. a novel haloalkaliphilic representative of the family Halanaerobiacae capable of betaine degradation.</title>
        <authorList>
            <person name="Boltyanskaya Y."/>
            <person name="Kevbrin V."/>
            <person name="Detkova E."/>
            <person name="Grouzdev D.S."/>
            <person name="Koziaeva V."/>
            <person name="Zhilina T."/>
        </authorList>
    </citation>
    <scope>NUCLEOTIDE SEQUENCE</scope>
    <source>
        <strain evidence="8">Z-7014</strain>
    </source>
</reference>
<dbReference type="SMART" id="SM00471">
    <property type="entry name" value="HDc"/>
    <property type="match status" value="1"/>
</dbReference>
<dbReference type="InterPro" id="IPR004811">
    <property type="entry name" value="RelA/Spo_fam"/>
</dbReference>
<dbReference type="CDD" id="cd05399">
    <property type="entry name" value="NT_Rel-Spo_like"/>
    <property type="match status" value="1"/>
</dbReference>
<dbReference type="Pfam" id="PF04607">
    <property type="entry name" value="RelA_SpoT"/>
    <property type="match status" value="1"/>
</dbReference>
<dbReference type="Pfam" id="PF13291">
    <property type="entry name" value="ACT_4"/>
    <property type="match status" value="1"/>
</dbReference>
<dbReference type="SUPFAM" id="SSF81301">
    <property type="entry name" value="Nucleotidyltransferase"/>
    <property type="match status" value="1"/>
</dbReference>
<evidence type="ECO:0000259" key="5">
    <source>
        <dbReference type="PROSITE" id="PS51671"/>
    </source>
</evidence>
<dbReference type="SUPFAM" id="SSF109604">
    <property type="entry name" value="HD-domain/PDEase-like"/>
    <property type="match status" value="1"/>
</dbReference>
<comment type="similarity">
    <text evidence="4">Belongs to the relA/spoT family.</text>
</comment>
<dbReference type="InterPro" id="IPR043519">
    <property type="entry name" value="NT_sf"/>
</dbReference>
<gene>
    <name evidence="8" type="ORF">I0Q91_03070</name>
</gene>
<dbReference type="Proteomes" id="UP000621436">
    <property type="component" value="Unassembled WGS sequence"/>
</dbReference>